<dbReference type="GO" id="GO:0003677">
    <property type="term" value="F:DNA binding"/>
    <property type="evidence" value="ECO:0007669"/>
    <property type="project" value="UniProtKB-KW"/>
</dbReference>
<dbReference type="InterPro" id="IPR005471">
    <property type="entry name" value="Tscrpt_reg_IclR_N"/>
</dbReference>
<accession>A0A6P1B8U8</accession>
<comment type="caution">
    <text evidence="7">The sequence shown here is derived from an EMBL/GenBank/DDBJ whole genome shotgun (WGS) entry which is preliminary data.</text>
</comment>
<dbReference type="PANTHER" id="PTHR30136:SF39">
    <property type="entry name" value="TRANSCRIPTIONAL REGULATORY PROTEIN"/>
    <property type="match status" value="1"/>
</dbReference>
<dbReference type="SUPFAM" id="SSF55781">
    <property type="entry name" value="GAF domain-like"/>
    <property type="match status" value="1"/>
</dbReference>
<dbReference type="InterPro" id="IPR036388">
    <property type="entry name" value="WH-like_DNA-bd_sf"/>
</dbReference>
<feature type="domain" description="IclR-ED" evidence="6">
    <location>
        <begin position="76"/>
        <end position="230"/>
    </location>
</feature>
<dbReference type="Gene3D" id="3.30.450.40">
    <property type="match status" value="2"/>
</dbReference>
<dbReference type="GO" id="GO:0003700">
    <property type="term" value="F:DNA-binding transcription factor activity"/>
    <property type="evidence" value="ECO:0007669"/>
    <property type="project" value="TreeGrafter"/>
</dbReference>
<dbReference type="Proteomes" id="UP000468531">
    <property type="component" value="Unassembled WGS sequence"/>
</dbReference>
<evidence type="ECO:0000256" key="2">
    <source>
        <dbReference type="ARBA" id="ARBA00023125"/>
    </source>
</evidence>
<evidence type="ECO:0000256" key="1">
    <source>
        <dbReference type="ARBA" id="ARBA00023015"/>
    </source>
</evidence>
<dbReference type="SMART" id="SM00346">
    <property type="entry name" value="HTH_ICLR"/>
    <property type="match status" value="1"/>
</dbReference>
<protein>
    <submittedName>
        <fullName evidence="7">IclR family transcriptional regulator</fullName>
    </submittedName>
</protein>
<proteinExistence type="predicted"/>
<dbReference type="GO" id="GO:0045892">
    <property type="term" value="P:negative regulation of DNA-templated transcription"/>
    <property type="evidence" value="ECO:0007669"/>
    <property type="project" value="TreeGrafter"/>
</dbReference>
<dbReference type="Gene3D" id="1.10.10.10">
    <property type="entry name" value="Winged helix-like DNA-binding domain superfamily/Winged helix DNA-binding domain"/>
    <property type="match status" value="1"/>
</dbReference>
<dbReference type="SUPFAM" id="SSF46785">
    <property type="entry name" value="Winged helix' DNA-binding domain"/>
    <property type="match status" value="1"/>
</dbReference>
<evidence type="ECO:0000259" key="6">
    <source>
        <dbReference type="PROSITE" id="PS51078"/>
    </source>
</evidence>
<feature type="domain" description="HTH iclR-type" evidence="5">
    <location>
        <begin position="14"/>
        <end position="75"/>
    </location>
</feature>
<gene>
    <name evidence="7" type="ORF">FNJ47_02485</name>
</gene>
<evidence type="ECO:0000256" key="4">
    <source>
        <dbReference type="SAM" id="MobiDB-lite"/>
    </source>
</evidence>
<evidence type="ECO:0000313" key="8">
    <source>
        <dbReference type="Proteomes" id="UP000468531"/>
    </source>
</evidence>
<evidence type="ECO:0000313" key="7">
    <source>
        <dbReference type="EMBL" id="NEU94724.1"/>
    </source>
</evidence>
<keyword evidence="2" id="KW-0238">DNA-binding</keyword>
<name>A0A6P1B8U8_9BRAD</name>
<feature type="region of interest" description="Disordered" evidence="4">
    <location>
        <begin position="230"/>
        <end position="252"/>
    </location>
</feature>
<dbReference type="Pfam" id="PF01614">
    <property type="entry name" value="IclR_C"/>
    <property type="match status" value="2"/>
</dbReference>
<evidence type="ECO:0000256" key="3">
    <source>
        <dbReference type="ARBA" id="ARBA00023163"/>
    </source>
</evidence>
<dbReference type="InterPro" id="IPR036390">
    <property type="entry name" value="WH_DNA-bd_sf"/>
</dbReference>
<keyword evidence="3" id="KW-0804">Transcription</keyword>
<dbReference type="RefSeq" id="WP_163150290.1">
    <property type="nucleotide sequence ID" value="NZ_VKHP01000005.1"/>
</dbReference>
<dbReference type="PROSITE" id="PS51078">
    <property type="entry name" value="ICLR_ED"/>
    <property type="match status" value="1"/>
</dbReference>
<evidence type="ECO:0000259" key="5">
    <source>
        <dbReference type="PROSITE" id="PS51077"/>
    </source>
</evidence>
<dbReference type="EMBL" id="VKHP01000005">
    <property type="protein sequence ID" value="NEU94724.1"/>
    <property type="molecule type" value="Genomic_DNA"/>
</dbReference>
<reference evidence="7 8" key="1">
    <citation type="journal article" date="2020" name="Arch. Microbiol.">
        <title>Bradyrhizobium uaiense sp. nov., a new highly efficient cowpea symbiont.</title>
        <authorList>
            <person name="Cabral Michel D."/>
            <person name="Azarias Guimaraes A."/>
            <person name="Martins da Costa E."/>
            <person name="Soares de Carvalho T."/>
            <person name="Balsanelli E."/>
            <person name="Willems A."/>
            <person name="Maltempi de Souza E."/>
            <person name="de Souza Moreira F.M."/>
        </authorList>
    </citation>
    <scope>NUCLEOTIDE SEQUENCE [LARGE SCALE GENOMIC DNA]</scope>
    <source>
        <strain evidence="7 8">UFLA 03-164</strain>
    </source>
</reference>
<dbReference type="PANTHER" id="PTHR30136">
    <property type="entry name" value="HELIX-TURN-HELIX TRANSCRIPTIONAL REGULATOR, ICLR FAMILY"/>
    <property type="match status" value="1"/>
</dbReference>
<dbReference type="InterPro" id="IPR029016">
    <property type="entry name" value="GAF-like_dom_sf"/>
</dbReference>
<dbReference type="AlphaFoldDB" id="A0A6P1B8U8"/>
<dbReference type="InterPro" id="IPR014757">
    <property type="entry name" value="Tscrpt_reg_IclR_C"/>
</dbReference>
<dbReference type="Pfam" id="PF09339">
    <property type="entry name" value="HTH_IclR"/>
    <property type="match status" value="1"/>
</dbReference>
<keyword evidence="8" id="KW-1185">Reference proteome</keyword>
<dbReference type="PROSITE" id="PS51077">
    <property type="entry name" value="HTH_ICLR"/>
    <property type="match status" value="1"/>
</dbReference>
<dbReference type="InterPro" id="IPR050707">
    <property type="entry name" value="HTH_MetabolicPath_Reg"/>
</dbReference>
<keyword evidence="1" id="KW-0805">Transcription regulation</keyword>
<sequence length="252" mass="26812">MAKLPQKTPALKGVSAAERALAVLTAFRRGDGALSLAELAERTGLVKSTILRLALSLQQYRLIARLPDGSYRLDAETLRLGTAYQQAFRLSDHVMPVLEQLAAKTGETTSFYVRNGEERLCLFRVESTNRIRMTVQPGDTRPMDKSAIARTLLRYEAGLPGPDDELPLFTSGVTDPHAAALAMPVFGIADSLVGALAISGPISRLTEARAEQVKGPLVEAAHKLTLACGGVPPGASKSPRKRSAARPAGASS</sequence>
<organism evidence="7 8">
    <name type="scientific">Bradyrhizobium uaiense</name>
    <dbReference type="NCBI Taxonomy" id="2594946"/>
    <lineage>
        <taxon>Bacteria</taxon>
        <taxon>Pseudomonadati</taxon>
        <taxon>Pseudomonadota</taxon>
        <taxon>Alphaproteobacteria</taxon>
        <taxon>Hyphomicrobiales</taxon>
        <taxon>Nitrobacteraceae</taxon>
        <taxon>Bradyrhizobium</taxon>
    </lineage>
</organism>